<protein>
    <submittedName>
        <fullName evidence="1">Uncharacterized protein</fullName>
    </submittedName>
</protein>
<dbReference type="Proteomes" id="UP001165341">
    <property type="component" value="Unassembled WGS sequence"/>
</dbReference>
<comment type="caution">
    <text evidence="1">The sequence shown here is derived from an EMBL/GenBank/DDBJ whole genome shotgun (WGS) entry which is preliminary data.</text>
</comment>
<evidence type="ECO:0000313" key="2">
    <source>
        <dbReference type="Proteomes" id="UP001165341"/>
    </source>
</evidence>
<evidence type="ECO:0000313" key="1">
    <source>
        <dbReference type="EMBL" id="MCI4659756.1"/>
    </source>
</evidence>
<gene>
    <name evidence="1" type="ORF">MQH31_18270</name>
</gene>
<reference evidence="1" key="1">
    <citation type="submission" date="2022-03" db="EMBL/GenBank/DDBJ databases">
        <title>Cryobacterium sp. nov. strain ZS14-85, isolated from Antarctic soil.</title>
        <authorList>
            <person name="Li J."/>
            <person name="Niu G."/>
        </authorList>
    </citation>
    <scope>NUCLEOTIDE SEQUENCE</scope>
    <source>
        <strain evidence="1">ZS14-85</strain>
    </source>
</reference>
<dbReference type="AlphaFoldDB" id="A0AA41QXY4"/>
<sequence length="181" mass="19880">MSPRTIERADSRATKSTQVAPSVRTLLARTGHFTVSTPLLAAYIGNVIVREQFDHFIDETVKWSLAMFDVTCMSGGAASRSIAEIGLDVDEYIENRIETTTDIELKLAITAVLHSLETVYGKQLHLTGWLPGYRVAEGRTVLELSGDACPNCLVNPTGYKVNNKSTTRHCLNSEDCGWMSA</sequence>
<name>A0AA41QXY4_9MICO</name>
<dbReference type="EMBL" id="JALGAR010000006">
    <property type="protein sequence ID" value="MCI4659756.1"/>
    <property type="molecule type" value="Genomic_DNA"/>
</dbReference>
<organism evidence="1 2">
    <name type="scientific">Cryobacterium zhongshanensis</name>
    <dbReference type="NCBI Taxonomy" id="2928153"/>
    <lineage>
        <taxon>Bacteria</taxon>
        <taxon>Bacillati</taxon>
        <taxon>Actinomycetota</taxon>
        <taxon>Actinomycetes</taxon>
        <taxon>Micrococcales</taxon>
        <taxon>Microbacteriaceae</taxon>
        <taxon>Cryobacterium</taxon>
    </lineage>
</organism>
<dbReference type="RefSeq" id="WP_243013247.1">
    <property type="nucleotide sequence ID" value="NZ_JALGAR010000006.1"/>
</dbReference>
<proteinExistence type="predicted"/>
<accession>A0AA41QXY4</accession>
<keyword evidence="2" id="KW-1185">Reference proteome</keyword>